<dbReference type="InterPro" id="IPR021326">
    <property type="entry name" value="DUF2931"/>
</dbReference>
<evidence type="ECO:0000313" key="2">
    <source>
        <dbReference type="Proteomes" id="UP000037953"/>
    </source>
</evidence>
<dbReference type="Pfam" id="PF11153">
    <property type="entry name" value="DUF2931"/>
    <property type="match status" value="1"/>
</dbReference>
<protein>
    <recommendedName>
        <fullName evidence="3">DUF2931 family protein</fullName>
    </recommendedName>
</protein>
<gene>
    <name evidence="1" type="ORF">AOB46_03945</name>
</gene>
<proteinExistence type="predicted"/>
<dbReference type="EMBL" id="LJOD01000001">
    <property type="protein sequence ID" value="KPE53144.1"/>
    <property type="molecule type" value="Genomic_DNA"/>
</dbReference>
<evidence type="ECO:0000313" key="1">
    <source>
        <dbReference type="EMBL" id="KPE53144.1"/>
    </source>
</evidence>
<dbReference type="Proteomes" id="UP000037953">
    <property type="component" value="Unassembled WGS sequence"/>
</dbReference>
<dbReference type="PATRIC" id="fig|253.9.peg.838"/>
<evidence type="ECO:0008006" key="3">
    <source>
        <dbReference type="Google" id="ProtNLM"/>
    </source>
</evidence>
<dbReference type="RefSeq" id="WP_062696719.1">
    <property type="nucleotide sequence ID" value="NZ_LJOD01000001.1"/>
</dbReference>
<organism evidence="1 2">
    <name type="scientific">Chryseobacterium indologenes</name>
    <name type="common">Flavobacterium indologenes</name>
    <dbReference type="NCBI Taxonomy" id="253"/>
    <lineage>
        <taxon>Bacteria</taxon>
        <taxon>Pseudomonadati</taxon>
        <taxon>Bacteroidota</taxon>
        <taxon>Flavobacteriia</taxon>
        <taxon>Flavobacteriales</taxon>
        <taxon>Weeksellaceae</taxon>
        <taxon>Chryseobacterium group</taxon>
        <taxon>Chryseobacterium</taxon>
    </lineage>
</organism>
<sequence>MEKYQWLPTESSPSLYPMNIYQGYLFLEDGNKVYIPCSGVSHTGWGYSGSLHTQGEDLKAVPVRLEVTWASFLENKFYKGNWDLPVDKIKKLFKEGTVNWRTNEKESYSSVVVGLAPGGVVVVWLYGNDQQVEIGRFQAKETTVAMKDYVPGNPTISQEEYFNMSSSVPEAYENMKAKGIPFGIWDTYRKKYNWKTKTEIPGHVLKNVTMEMYNGEEETLFNQSVIENPFKERAVPRLISYQFESKNGTQTVFEVKYFDEDEIFSLFKNADENQPIEIILKMNEDLSNRKLVLRQNDKEIPIRKIDTDNMWKTKKYEPR</sequence>
<name>A0A0N0IYI5_CHRID</name>
<accession>A0A0N0IYI5</accession>
<comment type="caution">
    <text evidence="1">The sequence shown here is derived from an EMBL/GenBank/DDBJ whole genome shotgun (WGS) entry which is preliminary data.</text>
</comment>
<reference evidence="2" key="2">
    <citation type="submission" date="2015-09" db="EMBL/GenBank/DDBJ databases">
        <title>Draft genome sequence of a multidrug-resistant Chryseobacterium indologenes isolate from Malaysia.</title>
        <authorList>
            <person name="Yu C.Y."/>
            <person name="Ang G.Y."/>
            <person name="Chan K.-G."/>
        </authorList>
    </citation>
    <scope>NUCLEOTIDE SEQUENCE [LARGE SCALE GENOMIC DNA]</scope>
    <source>
        <strain evidence="2">CI_885</strain>
    </source>
</reference>
<dbReference type="AlphaFoldDB" id="A0A0N0IYI5"/>
<reference evidence="1 2" key="1">
    <citation type="journal article" date="2015" name="Genom Data">
        <title>Draft genome sequence of a multidrug-resistant Chryseobacterium indologenes isolate from Malaysia.</title>
        <authorList>
            <person name="Yu C.Y."/>
            <person name="Ang G.Y."/>
            <person name="Cheng H.J."/>
            <person name="Cheong Y.M."/>
            <person name="Yin W.F."/>
            <person name="Chan K.G."/>
        </authorList>
    </citation>
    <scope>NUCLEOTIDE SEQUENCE [LARGE SCALE GENOMIC DNA]</scope>
    <source>
        <strain evidence="1 2">CI_885</strain>
    </source>
</reference>